<keyword evidence="2 5" id="KW-0862">Zinc</keyword>
<evidence type="ECO:0000313" key="9">
    <source>
        <dbReference type="Proteomes" id="UP000005239"/>
    </source>
</evidence>
<dbReference type="InterPro" id="IPR036407">
    <property type="entry name" value="DM_DNA-bd_sf"/>
</dbReference>
<dbReference type="SMART" id="SM00301">
    <property type="entry name" value="DM"/>
    <property type="match status" value="1"/>
</dbReference>
<evidence type="ECO:0000256" key="7">
    <source>
        <dbReference type="SAM" id="MobiDB-lite"/>
    </source>
</evidence>
<dbReference type="Proteomes" id="UP000005239">
    <property type="component" value="Unassembled WGS sequence"/>
</dbReference>
<dbReference type="InterPro" id="IPR001275">
    <property type="entry name" value="DM_DNA-bd"/>
</dbReference>
<accession>A0A2A6CI84</accession>
<feature type="coiled-coil region" evidence="6">
    <location>
        <begin position="329"/>
        <end position="367"/>
    </location>
</feature>
<dbReference type="PANTHER" id="PTHR12322:SF118">
    <property type="entry name" value="DM DOMAIN-CONTAINING PROTEIN"/>
    <property type="match status" value="1"/>
</dbReference>
<evidence type="ECO:0000256" key="2">
    <source>
        <dbReference type="ARBA" id="ARBA00022833"/>
    </source>
</evidence>
<feature type="DNA-binding region" description="DM" evidence="5">
    <location>
        <begin position="485"/>
        <end position="531"/>
    </location>
</feature>
<evidence type="ECO:0000256" key="4">
    <source>
        <dbReference type="ARBA" id="ARBA00023242"/>
    </source>
</evidence>
<keyword evidence="3 5" id="KW-0238">DNA-binding</keyword>
<dbReference type="AlphaFoldDB" id="A0A2A6CI84"/>
<keyword evidence="9" id="KW-1185">Reference proteome</keyword>
<evidence type="ECO:0000313" key="8">
    <source>
        <dbReference type="EnsemblMetazoa" id="PPA06303.1"/>
    </source>
</evidence>
<name>A0A2A6CI84_PRIPA</name>
<dbReference type="GO" id="GO:0000981">
    <property type="term" value="F:DNA-binding transcription factor activity, RNA polymerase II-specific"/>
    <property type="evidence" value="ECO:0000318"/>
    <property type="project" value="GO_Central"/>
</dbReference>
<evidence type="ECO:0000256" key="5">
    <source>
        <dbReference type="PROSITE-ProRule" id="PRU00070"/>
    </source>
</evidence>
<accession>A0A8R1U6Q0</accession>
<dbReference type="GO" id="GO:0007548">
    <property type="term" value="P:sex differentiation"/>
    <property type="evidence" value="ECO:0000318"/>
    <property type="project" value="GO_Central"/>
</dbReference>
<dbReference type="Pfam" id="PF00751">
    <property type="entry name" value="DM"/>
    <property type="match status" value="1"/>
</dbReference>
<protein>
    <submittedName>
        <fullName evidence="8">DM domain-containing protein</fullName>
    </submittedName>
</protein>
<organism evidence="8 9">
    <name type="scientific">Pristionchus pacificus</name>
    <name type="common">Parasitic nematode worm</name>
    <dbReference type="NCBI Taxonomy" id="54126"/>
    <lineage>
        <taxon>Eukaryota</taxon>
        <taxon>Metazoa</taxon>
        <taxon>Ecdysozoa</taxon>
        <taxon>Nematoda</taxon>
        <taxon>Chromadorea</taxon>
        <taxon>Rhabditida</taxon>
        <taxon>Rhabditina</taxon>
        <taxon>Diplogasteromorpha</taxon>
        <taxon>Diplogasteroidea</taxon>
        <taxon>Neodiplogasteridae</taxon>
        <taxon>Pristionchus</taxon>
    </lineage>
</organism>
<dbReference type="GO" id="GO:0005634">
    <property type="term" value="C:nucleus"/>
    <property type="evidence" value="ECO:0000318"/>
    <property type="project" value="GO_Central"/>
</dbReference>
<feature type="region of interest" description="Disordered" evidence="7">
    <location>
        <begin position="1"/>
        <end position="26"/>
    </location>
</feature>
<dbReference type="GO" id="GO:0006357">
    <property type="term" value="P:regulation of transcription by RNA polymerase II"/>
    <property type="evidence" value="ECO:0000318"/>
    <property type="project" value="GO_Central"/>
</dbReference>
<sequence>MDELSHEEEHTVVLTDENGRPIEEEETLDVVDEEMEEEGREKMLSTDPLGLNTDLEQVKMAQKGTSVKVSDEIPFTRSKRKVIEASNEPKDVIRRVSMRAVSLRARLVKWEEDTNVSARGITEFEGIFDAEHNEIEADLLLLRSMLFLISTDKIKLERNYEEERRKVTAMTEASEKAVEGTDFTELEELRTHYDELREEVRVRNEREAAMRERLGAGSVEQMEKMVEKRERENHSLETAREILKIFDDFFLRVGCGTVVEVEEKWFHMIEEKEKQIKLLSEVMNEAEKSAGLLDEIMDIVQVDKYDSIIELIQRSVTDRDHLIARLAAVEEALRDMTSLKDKRELERNELAAEVEKLTKEAFMHEKKTRLAAKRRAIAREAIVAASKGDDPTAAREKRIEWDQGDISHRLKKKKGIMAVRAQCIKCTYISVQGRDHKTTCPYLECVCGKVLLGERKEITDKLSRRAEPSKAAESDKGDECSNYTCTKCRIHGIAAPKRFHEPCPYSLCECDKCESNVRKKTVEQELADLKRAEREEEGSSQVLRSILSSPIQPSTSIFNSIAQVTSVITHLVSPVNQSITLDNVKNLKGTHSIEPLSQRRTITSEAKTFSNQLLLPPSPLLPGANLITLPHSGNFTAPFIQSEMALTPEAQAFQSLLNHLVQTSKPVVSLTRQGKVHRSPEVLHGNFTGSFIQAGLQFPPSAQSDANQGNMPLSPEVLIISDQLSSTQGEVQHSQRKRAAQDHSRSPKKSFKQSNHSDDVQTLSNQLVEPASQDVPVPNNNNIVQPIEDEQPILPVASLIHTSVNNIPLPPEAQLMSDLIALNETSKDFSSIDLDAVRNFLAMPSFEIPTHWDSCFGAITELVRNALKKLPIFNELQFVPVVERD</sequence>
<dbReference type="Gene3D" id="4.10.1040.10">
    <property type="entry name" value="DM DNA-binding domain"/>
    <property type="match status" value="1"/>
</dbReference>
<dbReference type="InterPro" id="IPR026607">
    <property type="entry name" value="DMRT"/>
</dbReference>
<comment type="subcellular location">
    <subcellularLocation>
        <location evidence="5">Nucleus</location>
    </subcellularLocation>
</comment>
<feature type="compositionally biased region" description="Basic and acidic residues" evidence="7">
    <location>
        <begin position="7"/>
        <end position="22"/>
    </location>
</feature>
<keyword evidence="6" id="KW-0175">Coiled coil</keyword>
<dbReference type="PROSITE" id="PS50809">
    <property type="entry name" value="DM_2"/>
    <property type="match status" value="1"/>
</dbReference>
<dbReference type="EnsemblMetazoa" id="PPA06303.1">
    <property type="protein sequence ID" value="PPA06303.1"/>
    <property type="gene ID" value="WBGene00095857"/>
</dbReference>
<keyword evidence="1 5" id="KW-0479">Metal-binding</keyword>
<evidence type="ECO:0000256" key="1">
    <source>
        <dbReference type="ARBA" id="ARBA00022723"/>
    </source>
</evidence>
<gene>
    <name evidence="8" type="primary">WBGene00095857</name>
</gene>
<dbReference type="SUPFAM" id="SSF82927">
    <property type="entry name" value="Cysteine-rich DNA binding domain, (DM domain)"/>
    <property type="match status" value="1"/>
</dbReference>
<evidence type="ECO:0000256" key="3">
    <source>
        <dbReference type="ARBA" id="ARBA00023125"/>
    </source>
</evidence>
<keyword evidence="4 5" id="KW-0539">Nucleus</keyword>
<dbReference type="GO" id="GO:0000978">
    <property type="term" value="F:RNA polymerase II cis-regulatory region sequence-specific DNA binding"/>
    <property type="evidence" value="ECO:0000318"/>
    <property type="project" value="GO_Central"/>
</dbReference>
<feature type="coiled-coil region" evidence="6">
    <location>
        <begin position="153"/>
        <end position="239"/>
    </location>
</feature>
<proteinExistence type="predicted"/>
<dbReference type="PANTHER" id="PTHR12322">
    <property type="entry name" value="DOUBLESEX AND MAB-3 RELATED TRANSCRIPTION FACTOR DMRT"/>
    <property type="match status" value="1"/>
</dbReference>
<reference evidence="8" key="2">
    <citation type="submission" date="2022-06" db="UniProtKB">
        <authorList>
            <consortium name="EnsemblMetazoa"/>
        </authorList>
    </citation>
    <scope>IDENTIFICATION</scope>
    <source>
        <strain evidence="8">PS312</strain>
    </source>
</reference>
<feature type="region of interest" description="Disordered" evidence="7">
    <location>
        <begin position="725"/>
        <end position="759"/>
    </location>
</feature>
<dbReference type="GO" id="GO:0046872">
    <property type="term" value="F:metal ion binding"/>
    <property type="evidence" value="ECO:0007669"/>
    <property type="project" value="UniProtKB-KW"/>
</dbReference>
<reference evidence="9" key="1">
    <citation type="journal article" date="2008" name="Nat. Genet.">
        <title>The Pristionchus pacificus genome provides a unique perspective on nematode lifestyle and parasitism.</title>
        <authorList>
            <person name="Dieterich C."/>
            <person name="Clifton S.W."/>
            <person name="Schuster L.N."/>
            <person name="Chinwalla A."/>
            <person name="Delehaunty K."/>
            <person name="Dinkelacker I."/>
            <person name="Fulton L."/>
            <person name="Fulton R."/>
            <person name="Godfrey J."/>
            <person name="Minx P."/>
            <person name="Mitreva M."/>
            <person name="Roeseler W."/>
            <person name="Tian H."/>
            <person name="Witte H."/>
            <person name="Yang S.P."/>
            <person name="Wilson R.K."/>
            <person name="Sommer R.J."/>
        </authorList>
    </citation>
    <scope>NUCLEOTIDE SEQUENCE [LARGE SCALE GENOMIC DNA]</scope>
    <source>
        <strain evidence="9">PS312</strain>
    </source>
</reference>
<evidence type="ECO:0000256" key="6">
    <source>
        <dbReference type="SAM" id="Coils"/>
    </source>
</evidence>